<dbReference type="Proteomes" id="UP000694380">
    <property type="component" value="Chromosome 4"/>
</dbReference>
<dbReference type="CDD" id="cd00586">
    <property type="entry name" value="4HBT"/>
    <property type="match status" value="1"/>
</dbReference>
<keyword evidence="2" id="KW-0378">Hydrolase</keyword>
<dbReference type="SUPFAM" id="SSF54637">
    <property type="entry name" value="Thioesterase/thiol ester dehydrase-isomerase"/>
    <property type="match status" value="1"/>
</dbReference>
<sequence>MYPWKTSRFLVHGNICYMATSSAKSSTEDHYRQRATYAYFLPIQTRWQDNNQYGHVNNAVYYSYFDTIINHFLIRYCGLDTNTLTSSMVGFMVTTRCSFHGPIKFPQNPLDALGVEKIGRSSVHYQLALFLPKSHQKAAGLHNKHPFGGCFLDSPVLEMFERVACATGLSAHVFVTPTTKTPISLPDDFKSCLQKLHSAAVPL</sequence>
<dbReference type="Ensembl" id="ENSCPBT00000018879.1">
    <property type="protein sequence ID" value="ENSCPBP00000015961.1"/>
    <property type="gene ID" value="ENSCPBG00000011769.1"/>
</dbReference>
<accession>A0A8C3P2E1</accession>
<dbReference type="AlphaFoldDB" id="A0A8C3P2E1"/>
<dbReference type="GeneTree" id="ENSGT00730000111983"/>
<evidence type="ECO:0000313" key="3">
    <source>
        <dbReference type="Ensembl" id="ENSCPBP00000015961.1"/>
    </source>
</evidence>
<dbReference type="PANTHER" id="PTHR31793">
    <property type="entry name" value="4-HYDROXYBENZOYL-COA THIOESTERASE FAMILY MEMBER"/>
    <property type="match status" value="1"/>
</dbReference>
<dbReference type="PANTHER" id="PTHR31793:SF27">
    <property type="entry name" value="NOVEL THIOESTERASE SUPERFAMILY DOMAIN AND SAPOSIN A-TYPE DOMAIN CONTAINING PROTEIN (0610012H03RIK)"/>
    <property type="match status" value="1"/>
</dbReference>
<protein>
    <recommendedName>
        <fullName evidence="5">Thioesterase domain-containing protein</fullName>
    </recommendedName>
</protein>
<organism evidence="3 4">
    <name type="scientific">Chrysemys picta bellii</name>
    <name type="common">Western painted turtle</name>
    <name type="synonym">Emys bellii</name>
    <dbReference type="NCBI Taxonomy" id="8478"/>
    <lineage>
        <taxon>Eukaryota</taxon>
        <taxon>Metazoa</taxon>
        <taxon>Chordata</taxon>
        <taxon>Craniata</taxon>
        <taxon>Vertebrata</taxon>
        <taxon>Euteleostomi</taxon>
        <taxon>Archelosauria</taxon>
        <taxon>Testudinata</taxon>
        <taxon>Testudines</taxon>
        <taxon>Cryptodira</taxon>
        <taxon>Durocryptodira</taxon>
        <taxon>Testudinoidea</taxon>
        <taxon>Emydidae</taxon>
        <taxon>Chrysemys</taxon>
    </lineage>
</organism>
<evidence type="ECO:0008006" key="5">
    <source>
        <dbReference type="Google" id="ProtNLM"/>
    </source>
</evidence>
<proteinExistence type="inferred from homology"/>
<comment type="similarity">
    <text evidence="1">Belongs to the 4-hydroxybenzoyl-CoA thioesterase family.</text>
</comment>
<keyword evidence="4" id="KW-1185">Reference proteome</keyword>
<reference evidence="3" key="2">
    <citation type="submission" date="2025-08" db="UniProtKB">
        <authorList>
            <consortium name="Ensembl"/>
        </authorList>
    </citation>
    <scope>IDENTIFICATION</scope>
</reference>
<dbReference type="GO" id="GO:0005739">
    <property type="term" value="C:mitochondrion"/>
    <property type="evidence" value="ECO:0007669"/>
    <property type="project" value="TreeGrafter"/>
</dbReference>
<evidence type="ECO:0000256" key="1">
    <source>
        <dbReference type="ARBA" id="ARBA00005953"/>
    </source>
</evidence>
<reference evidence="3" key="1">
    <citation type="journal article" date="2015" name="Genome Biol. Evol.">
        <title>Physical Mapping and Refinement of the Painted Turtle Genome (Chrysemys picta) Inform Amniote Genome Evolution and Challenge Turtle-Bird Chromosomal Conservation.</title>
        <authorList>
            <person name="Badenhorst D."/>
            <person name="Hillier L.W."/>
            <person name="Literman R."/>
            <person name="Montiel E.E."/>
            <person name="Radhakrishnan S."/>
            <person name="Shen Y."/>
            <person name="Minx P."/>
            <person name="Janes D.E."/>
            <person name="Warren W.C."/>
            <person name="Edwards S.V."/>
            <person name="Valenzuela N."/>
        </authorList>
    </citation>
    <scope>NUCLEOTIDE SEQUENCE [LARGE SCALE GENOMIC DNA]</scope>
</reference>
<dbReference type="OMA" id="DNDAYGH"/>
<evidence type="ECO:0000313" key="4">
    <source>
        <dbReference type="Proteomes" id="UP000694380"/>
    </source>
</evidence>
<evidence type="ECO:0000256" key="2">
    <source>
        <dbReference type="ARBA" id="ARBA00022801"/>
    </source>
</evidence>
<dbReference type="FunFam" id="3.10.129.10:FF:000105">
    <property type="entry name" value="uncharacterized protein LOC101841231 isoform X3"/>
    <property type="match status" value="1"/>
</dbReference>
<name>A0A8C3P2E1_CHRPI</name>
<dbReference type="Pfam" id="PF13279">
    <property type="entry name" value="4HBT_2"/>
    <property type="match status" value="1"/>
</dbReference>
<dbReference type="InterPro" id="IPR029069">
    <property type="entry name" value="HotDog_dom_sf"/>
</dbReference>
<reference evidence="3" key="3">
    <citation type="submission" date="2025-09" db="UniProtKB">
        <authorList>
            <consortium name="Ensembl"/>
        </authorList>
    </citation>
    <scope>IDENTIFICATION</scope>
</reference>
<dbReference type="InterPro" id="IPR050563">
    <property type="entry name" value="4-hydroxybenzoyl-CoA_TE"/>
</dbReference>
<dbReference type="Gene3D" id="3.10.129.10">
    <property type="entry name" value="Hotdog Thioesterase"/>
    <property type="match status" value="1"/>
</dbReference>
<dbReference type="GO" id="GO:0047617">
    <property type="term" value="F:fatty acyl-CoA hydrolase activity"/>
    <property type="evidence" value="ECO:0007669"/>
    <property type="project" value="TreeGrafter"/>
</dbReference>